<dbReference type="PANTHER" id="PTHR23065">
    <property type="entry name" value="PROLINE-SERINE-THREONINE PHOSPHATASE INTERACTING PROTEIN 1"/>
    <property type="match status" value="1"/>
</dbReference>
<organism evidence="17 18">
    <name type="scientific">Cyphomyrmex costatus</name>
    <dbReference type="NCBI Taxonomy" id="456900"/>
    <lineage>
        <taxon>Eukaryota</taxon>
        <taxon>Metazoa</taxon>
        <taxon>Ecdysozoa</taxon>
        <taxon>Arthropoda</taxon>
        <taxon>Hexapoda</taxon>
        <taxon>Insecta</taxon>
        <taxon>Pterygota</taxon>
        <taxon>Neoptera</taxon>
        <taxon>Endopterygota</taxon>
        <taxon>Hymenoptera</taxon>
        <taxon>Apocrita</taxon>
        <taxon>Aculeata</taxon>
        <taxon>Formicoidea</taxon>
        <taxon>Formicidae</taxon>
        <taxon>Myrmicinae</taxon>
        <taxon>Cyphomyrmex</taxon>
    </lineage>
</organism>
<sequence length="481" mass="55369">MSHHSDDNMLIATSDSFWEPGNYKRTTRRIEDGHKLCDSLIALVQERAEIEKNYAKALKNWSKNWNDKIEKGPEYGTTEAAWKGILVESDRLCDLHLRVKENLCNDIVQQVKTWQKDAYHKSMMTLKERKEMEDSFKKAQKPWAKLLQKVEKAKSEYHNSCKTERTAANMERNASADSSLSPDQVKKMQDRVQKSKEEVLKAKEKYEAALQEINQYNPKYMEDMTQVFEKCQEMEAQRLQFFKDVLFGIHKCMNISQDPVLPQIYEEFYHTINNADHEKDLKWWSNNHGINMAMNWPQFEEYTEEFREITKGSKLKEALPAGSITLINQRPVGEDLHEYPPVNNKSKSKSATRVISADGNHGDSKTDTISSSKQSSEKNETDSVNRTTTITNGTNAKQESNPFEEEEWDEDVGEPLVDNGEPGVPVRALYDYEGAEADELSFKQGDVFEKLEDEDEQGWCKGRKDGKVGLYPANYAGLVSQ</sequence>
<keyword evidence="9" id="KW-0472">Membrane</keyword>
<comment type="subunit">
    <text evidence="11">Homodimer. May form heterooligomers with other PACSINs. Interacts (via SH3 domain) with DNM1, SYNJ1 and WASL. Interacts with TRPV4.</text>
</comment>
<keyword evidence="7" id="KW-0597">Phosphoprotein</keyword>
<keyword evidence="4 12" id="KW-0728">SH3 domain</keyword>
<keyword evidence="18" id="KW-1185">Reference proteome</keyword>
<dbReference type="PROSITE" id="PS51741">
    <property type="entry name" value="F_BAR"/>
    <property type="match status" value="1"/>
</dbReference>
<comment type="function">
    <text evidence="10">Plays a role in endocytosis and regulates internalization of plasma membrane proteins. Overexpression impairs internalization of SLC2A1/GLUT1 and TRPV4 and increases the levels of SLC2A1/GLUT1 and TRPV4 at the cell membrane. Inhibits the TRPV4 calcium channel activity.</text>
</comment>
<accession>A0A151INC5</accession>
<dbReference type="InterPro" id="IPR031160">
    <property type="entry name" value="F_BAR_dom"/>
</dbReference>
<protein>
    <submittedName>
        <fullName evidence="17">Protein kinase C and casein kinase substrate in neurons protein 2</fullName>
    </submittedName>
</protein>
<evidence type="ECO:0000259" key="16">
    <source>
        <dbReference type="PROSITE" id="PS51741"/>
    </source>
</evidence>
<dbReference type="InterPro" id="IPR036028">
    <property type="entry name" value="SH3-like_dom_sf"/>
</dbReference>
<evidence type="ECO:0000256" key="4">
    <source>
        <dbReference type="ARBA" id="ARBA00022443"/>
    </source>
</evidence>
<feature type="compositionally biased region" description="Polar residues" evidence="14">
    <location>
        <begin position="343"/>
        <end position="353"/>
    </location>
</feature>
<dbReference type="Proteomes" id="UP000078542">
    <property type="component" value="Unassembled WGS sequence"/>
</dbReference>
<keyword evidence="17" id="KW-0808">Transferase</keyword>
<evidence type="ECO:0000256" key="10">
    <source>
        <dbReference type="ARBA" id="ARBA00055545"/>
    </source>
</evidence>
<feature type="domain" description="F-BAR" evidence="16">
    <location>
        <begin position="11"/>
        <end position="280"/>
    </location>
</feature>
<feature type="compositionally biased region" description="Polar residues" evidence="14">
    <location>
        <begin position="384"/>
        <end position="398"/>
    </location>
</feature>
<feature type="region of interest" description="Disordered" evidence="14">
    <location>
        <begin position="332"/>
        <end position="425"/>
    </location>
</feature>
<dbReference type="SUPFAM" id="SSF103657">
    <property type="entry name" value="BAR/IMD domain-like"/>
    <property type="match status" value="1"/>
</dbReference>
<dbReference type="OrthoDB" id="10255128at2759"/>
<evidence type="ECO:0000256" key="12">
    <source>
        <dbReference type="PROSITE-ProRule" id="PRU00192"/>
    </source>
</evidence>
<keyword evidence="5" id="KW-1003">Cell membrane</keyword>
<dbReference type="GO" id="GO:0005768">
    <property type="term" value="C:endosome"/>
    <property type="evidence" value="ECO:0007669"/>
    <property type="project" value="TreeGrafter"/>
</dbReference>
<feature type="compositionally biased region" description="Acidic residues" evidence="14">
    <location>
        <begin position="402"/>
        <end position="413"/>
    </location>
</feature>
<dbReference type="Gene3D" id="1.20.1270.60">
    <property type="entry name" value="Arfaptin homology (AH) domain/BAR domain"/>
    <property type="match status" value="1"/>
</dbReference>
<evidence type="ECO:0000256" key="3">
    <source>
        <dbReference type="ARBA" id="ARBA00004496"/>
    </source>
</evidence>
<dbReference type="GO" id="GO:0016301">
    <property type="term" value="F:kinase activity"/>
    <property type="evidence" value="ECO:0007669"/>
    <property type="project" value="UniProtKB-KW"/>
</dbReference>
<evidence type="ECO:0000256" key="14">
    <source>
        <dbReference type="SAM" id="MobiDB-lite"/>
    </source>
</evidence>
<evidence type="ECO:0000256" key="6">
    <source>
        <dbReference type="ARBA" id="ARBA00022490"/>
    </source>
</evidence>
<keyword evidence="6" id="KW-0963">Cytoplasm</keyword>
<keyword evidence="8 13" id="KW-0175">Coiled coil</keyword>
<feature type="region of interest" description="Disordered" evidence="14">
    <location>
        <begin position="167"/>
        <end position="187"/>
    </location>
</feature>
<dbReference type="GO" id="GO:0097320">
    <property type="term" value="P:plasma membrane tubulation"/>
    <property type="evidence" value="ECO:0007669"/>
    <property type="project" value="TreeGrafter"/>
</dbReference>
<dbReference type="GO" id="GO:0030100">
    <property type="term" value="P:regulation of endocytosis"/>
    <property type="evidence" value="ECO:0007669"/>
    <property type="project" value="TreeGrafter"/>
</dbReference>
<evidence type="ECO:0000313" key="18">
    <source>
        <dbReference type="Proteomes" id="UP000078542"/>
    </source>
</evidence>
<dbReference type="PANTHER" id="PTHR23065:SF11">
    <property type="entry name" value="SYNDAPIN, ISOFORM C"/>
    <property type="match status" value="1"/>
</dbReference>
<dbReference type="STRING" id="456900.A0A151INC5"/>
<dbReference type="GO" id="GO:0005886">
    <property type="term" value="C:plasma membrane"/>
    <property type="evidence" value="ECO:0007669"/>
    <property type="project" value="UniProtKB-SubCell"/>
</dbReference>
<dbReference type="Pfam" id="PF00611">
    <property type="entry name" value="FCH"/>
    <property type="match status" value="1"/>
</dbReference>
<dbReference type="SMART" id="SM00326">
    <property type="entry name" value="SH3"/>
    <property type="match status" value="1"/>
</dbReference>
<dbReference type="InterPro" id="IPR001060">
    <property type="entry name" value="FCH_dom"/>
</dbReference>
<dbReference type="CDD" id="cd07655">
    <property type="entry name" value="F-BAR_PACSIN"/>
    <property type="match status" value="1"/>
</dbReference>
<dbReference type="SMART" id="SM00055">
    <property type="entry name" value="FCH"/>
    <property type="match status" value="1"/>
</dbReference>
<dbReference type="EMBL" id="KQ976940">
    <property type="protein sequence ID" value="KYN06969.1"/>
    <property type="molecule type" value="Genomic_DNA"/>
</dbReference>
<evidence type="ECO:0000256" key="11">
    <source>
        <dbReference type="ARBA" id="ARBA00064966"/>
    </source>
</evidence>
<dbReference type="FunFam" id="1.20.1270.60:FF:000009">
    <property type="entry name" value="Protein kinase C and casein kinase substrate in neurons 2"/>
    <property type="match status" value="1"/>
</dbReference>
<evidence type="ECO:0000256" key="1">
    <source>
        <dbReference type="ARBA" id="ARBA00004184"/>
    </source>
</evidence>
<dbReference type="FunFam" id="2.30.30.40:FF:000014">
    <property type="entry name" value="Kinase C and casein kinase substrate in neurons protein"/>
    <property type="match status" value="1"/>
</dbReference>
<dbReference type="InterPro" id="IPR027267">
    <property type="entry name" value="AH/BAR_dom_sf"/>
</dbReference>
<gene>
    <name evidence="17" type="ORF">ALC62_02092</name>
</gene>
<dbReference type="CDD" id="cd11843">
    <property type="entry name" value="SH3_PACSIN"/>
    <property type="match status" value="1"/>
</dbReference>
<evidence type="ECO:0000256" key="13">
    <source>
        <dbReference type="PROSITE-ProRule" id="PRU01077"/>
    </source>
</evidence>
<evidence type="ECO:0000256" key="2">
    <source>
        <dbReference type="ARBA" id="ARBA00004236"/>
    </source>
</evidence>
<evidence type="ECO:0000256" key="8">
    <source>
        <dbReference type="ARBA" id="ARBA00023054"/>
    </source>
</evidence>
<evidence type="ECO:0000256" key="5">
    <source>
        <dbReference type="ARBA" id="ARBA00022475"/>
    </source>
</evidence>
<dbReference type="PRINTS" id="PR00452">
    <property type="entry name" value="SH3DOMAIN"/>
</dbReference>
<name>A0A151INC5_9HYME</name>
<feature type="domain" description="SH3" evidence="15">
    <location>
        <begin position="421"/>
        <end position="481"/>
    </location>
</feature>
<proteinExistence type="predicted"/>
<dbReference type="PROSITE" id="PS50002">
    <property type="entry name" value="SH3"/>
    <property type="match status" value="1"/>
</dbReference>
<reference evidence="17 18" key="1">
    <citation type="submission" date="2016-03" db="EMBL/GenBank/DDBJ databases">
        <title>Cyphomyrmex costatus WGS genome.</title>
        <authorList>
            <person name="Nygaard S."/>
            <person name="Hu H."/>
            <person name="Boomsma J."/>
            <person name="Zhang G."/>
        </authorList>
    </citation>
    <scope>NUCLEOTIDE SEQUENCE [LARGE SCALE GENOMIC DNA]</scope>
    <source>
        <strain evidence="17">MS0001</strain>
        <tissue evidence="17">Whole body</tissue>
    </source>
</reference>
<keyword evidence="17" id="KW-0418">Kinase</keyword>
<dbReference type="Gene3D" id="2.30.30.40">
    <property type="entry name" value="SH3 Domains"/>
    <property type="match status" value="1"/>
</dbReference>
<dbReference type="AlphaFoldDB" id="A0A151INC5"/>
<dbReference type="Pfam" id="PF00018">
    <property type="entry name" value="SH3_1"/>
    <property type="match status" value="1"/>
</dbReference>
<comment type="subcellular location">
    <subcellularLocation>
        <location evidence="2">Cell membrane</location>
    </subcellularLocation>
    <subcellularLocation>
        <location evidence="3">Cytoplasm</location>
    </subcellularLocation>
    <subcellularLocation>
        <location evidence="1">Endomembrane system</location>
        <topology evidence="1">Peripheral membrane protein</topology>
    </subcellularLocation>
</comment>
<evidence type="ECO:0000259" key="15">
    <source>
        <dbReference type="PROSITE" id="PS50002"/>
    </source>
</evidence>
<dbReference type="GO" id="GO:0007010">
    <property type="term" value="P:cytoskeleton organization"/>
    <property type="evidence" value="ECO:0007669"/>
    <property type="project" value="TreeGrafter"/>
</dbReference>
<dbReference type="InterPro" id="IPR001452">
    <property type="entry name" value="SH3_domain"/>
</dbReference>
<dbReference type="SUPFAM" id="SSF50044">
    <property type="entry name" value="SH3-domain"/>
    <property type="match status" value="1"/>
</dbReference>
<evidence type="ECO:0000256" key="7">
    <source>
        <dbReference type="ARBA" id="ARBA00022553"/>
    </source>
</evidence>
<evidence type="ECO:0000313" key="17">
    <source>
        <dbReference type="EMBL" id="KYN06969.1"/>
    </source>
</evidence>
<dbReference type="GO" id="GO:0005543">
    <property type="term" value="F:phospholipid binding"/>
    <property type="evidence" value="ECO:0007669"/>
    <property type="project" value="TreeGrafter"/>
</dbReference>
<evidence type="ECO:0000256" key="9">
    <source>
        <dbReference type="ARBA" id="ARBA00023136"/>
    </source>
</evidence>